<evidence type="ECO:0000313" key="3">
    <source>
        <dbReference type="Proteomes" id="UP000237105"/>
    </source>
</evidence>
<keyword evidence="1" id="KW-0472">Membrane</keyword>
<name>A0A2P5CGG5_PARAD</name>
<protein>
    <recommendedName>
        <fullName evidence="4">Transmembrane protein</fullName>
    </recommendedName>
</protein>
<feature type="transmembrane region" description="Helical" evidence="1">
    <location>
        <begin position="32"/>
        <end position="51"/>
    </location>
</feature>
<feature type="non-terminal residue" evidence="2">
    <location>
        <position position="1"/>
    </location>
</feature>
<reference evidence="3" key="1">
    <citation type="submission" date="2016-06" db="EMBL/GenBank/DDBJ databases">
        <title>Parallel loss of symbiosis genes in relatives of nitrogen-fixing non-legume Parasponia.</title>
        <authorList>
            <person name="Van Velzen R."/>
            <person name="Holmer R."/>
            <person name="Bu F."/>
            <person name="Rutten L."/>
            <person name="Van Zeijl A."/>
            <person name="Liu W."/>
            <person name="Santuari L."/>
            <person name="Cao Q."/>
            <person name="Sharma T."/>
            <person name="Shen D."/>
            <person name="Roswanjaya Y."/>
            <person name="Wardhani T."/>
            <person name="Kalhor M.S."/>
            <person name="Jansen J."/>
            <person name="Van den Hoogen J."/>
            <person name="Gungor B."/>
            <person name="Hartog M."/>
            <person name="Hontelez J."/>
            <person name="Verver J."/>
            <person name="Yang W.-C."/>
            <person name="Schijlen E."/>
            <person name="Repin R."/>
            <person name="Schilthuizen M."/>
            <person name="Schranz E."/>
            <person name="Heidstra R."/>
            <person name="Miyata K."/>
            <person name="Fedorova E."/>
            <person name="Kohlen W."/>
            <person name="Bisseling T."/>
            <person name="Smit S."/>
            <person name="Geurts R."/>
        </authorList>
    </citation>
    <scope>NUCLEOTIDE SEQUENCE [LARGE SCALE GENOMIC DNA]</scope>
    <source>
        <strain evidence="3">cv. WU1-14</strain>
    </source>
</reference>
<keyword evidence="3" id="KW-1185">Reference proteome</keyword>
<accession>A0A2P5CGG5</accession>
<feature type="transmembrane region" description="Helical" evidence="1">
    <location>
        <begin position="6"/>
        <end position="25"/>
    </location>
</feature>
<proteinExistence type="predicted"/>
<sequence length="78" mass="9047">NSIVPVVVWVLFLCFTFSKVAKGFFICKSRKLLTPLSIFFLTLFFLALFKFQPVENFSSFVLLFCGPQFLRKFSKFGC</sequence>
<keyword evidence="1" id="KW-0812">Transmembrane</keyword>
<dbReference type="AlphaFoldDB" id="A0A2P5CGG5"/>
<dbReference type="EMBL" id="JXTB01000133">
    <property type="protein sequence ID" value="PON60137.1"/>
    <property type="molecule type" value="Genomic_DNA"/>
</dbReference>
<keyword evidence="1" id="KW-1133">Transmembrane helix</keyword>
<evidence type="ECO:0000313" key="2">
    <source>
        <dbReference type="EMBL" id="PON60137.1"/>
    </source>
</evidence>
<evidence type="ECO:0008006" key="4">
    <source>
        <dbReference type="Google" id="ProtNLM"/>
    </source>
</evidence>
<evidence type="ECO:0000256" key="1">
    <source>
        <dbReference type="SAM" id="Phobius"/>
    </source>
</evidence>
<dbReference type="Proteomes" id="UP000237105">
    <property type="component" value="Unassembled WGS sequence"/>
</dbReference>
<dbReference type="OrthoDB" id="10532968at2759"/>
<gene>
    <name evidence="2" type="ORF">PanWU01x14_154620</name>
</gene>
<organism evidence="2 3">
    <name type="scientific">Parasponia andersonii</name>
    <name type="common">Sponia andersonii</name>
    <dbReference type="NCBI Taxonomy" id="3476"/>
    <lineage>
        <taxon>Eukaryota</taxon>
        <taxon>Viridiplantae</taxon>
        <taxon>Streptophyta</taxon>
        <taxon>Embryophyta</taxon>
        <taxon>Tracheophyta</taxon>
        <taxon>Spermatophyta</taxon>
        <taxon>Magnoliopsida</taxon>
        <taxon>eudicotyledons</taxon>
        <taxon>Gunneridae</taxon>
        <taxon>Pentapetalae</taxon>
        <taxon>rosids</taxon>
        <taxon>fabids</taxon>
        <taxon>Rosales</taxon>
        <taxon>Cannabaceae</taxon>
        <taxon>Parasponia</taxon>
    </lineage>
</organism>
<comment type="caution">
    <text evidence="2">The sequence shown here is derived from an EMBL/GenBank/DDBJ whole genome shotgun (WGS) entry which is preliminary data.</text>
</comment>